<dbReference type="RefSeq" id="WP_062089471.1">
    <property type="nucleotide sequence ID" value="NZ_FCOK02000038.1"/>
</dbReference>
<dbReference type="OrthoDB" id="9815041at2"/>
<reference evidence="1 2" key="1">
    <citation type="submission" date="2016-01" db="EMBL/GenBank/DDBJ databases">
        <authorList>
            <person name="Oliw E.H."/>
        </authorList>
    </citation>
    <scope>NUCLEOTIDE SEQUENCE [LARGE SCALE GENOMIC DNA]</scope>
    <source>
        <strain evidence="1">LMG 27134</strain>
    </source>
</reference>
<dbReference type="Proteomes" id="UP000054683">
    <property type="component" value="Unassembled WGS sequence"/>
</dbReference>
<accession>A0A158I161</accession>
<organism evidence="1 2">
    <name type="scientific">Caballeronia udeis</name>
    <dbReference type="NCBI Taxonomy" id="1232866"/>
    <lineage>
        <taxon>Bacteria</taxon>
        <taxon>Pseudomonadati</taxon>
        <taxon>Pseudomonadota</taxon>
        <taxon>Betaproteobacteria</taxon>
        <taxon>Burkholderiales</taxon>
        <taxon>Burkholderiaceae</taxon>
        <taxon>Caballeronia</taxon>
    </lineage>
</organism>
<sequence>MTPDTTITRIAALPPELEALEALAASEGFNFMTRLLAEWRSFSQIDDDSATHAKPLTETAH</sequence>
<evidence type="ECO:0000313" key="1">
    <source>
        <dbReference type="EMBL" id="SAL50352.1"/>
    </source>
</evidence>
<dbReference type="AlphaFoldDB" id="A0A158I161"/>
<evidence type="ECO:0000313" key="2">
    <source>
        <dbReference type="Proteomes" id="UP000054683"/>
    </source>
</evidence>
<proteinExistence type="predicted"/>
<protein>
    <submittedName>
        <fullName evidence="1">Uncharacterized protein</fullName>
    </submittedName>
</protein>
<gene>
    <name evidence="1" type="ORF">AWB69_05103</name>
</gene>
<name>A0A158I161_9BURK</name>
<dbReference type="EMBL" id="FCOK02000038">
    <property type="protein sequence ID" value="SAL50352.1"/>
    <property type="molecule type" value="Genomic_DNA"/>
</dbReference>